<name>A0ACB5RAV8_9CLOT</name>
<gene>
    <name evidence="1" type="primary">scpA</name>
    <name evidence="1" type="ORF">rsdtw13_14340</name>
</gene>
<organism evidence="1 2">
    <name type="scientific">Inconstantimicrobium mannanitabidum</name>
    <dbReference type="NCBI Taxonomy" id="1604901"/>
    <lineage>
        <taxon>Bacteria</taxon>
        <taxon>Bacillati</taxon>
        <taxon>Bacillota</taxon>
        <taxon>Clostridia</taxon>
        <taxon>Eubacteriales</taxon>
        <taxon>Clostridiaceae</taxon>
        <taxon>Inconstantimicrobium</taxon>
    </lineage>
</organism>
<comment type="caution">
    <text evidence="1">The sequence shown here is derived from an EMBL/GenBank/DDBJ whole genome shotgun (WGS) entry which is preliminary data.</text>
</comment>
<accession>A0ACB5RAV8</accession>
<proteinExistence type="predicted"/>
<sequence>MALPNIKIGEFDGPFDLLLYLIKQNKMDIYDIKIYDITIQYMDYINQMKEFDLEITSEFILMAATLLEIKSKTLLPKQKDEESNEEDPRKDLVEKLLEYKLFKEAAGFFKEKSLYTGTVFTKKPEVIDDTKSKKHTNEDFINNTTILDLYGLYSKLIEQYKTKQNNNNFIEKRIFVDKYKIEDKSQFIMDKLKEVKNTNFLNIVQDCECKMEVVVTFLALLELIKQRSIKIIQNGNFDNIFIERVEIDGQD</sequence>
<dbReference type="Proteomes" id="UP001058074">
    <property type="component" value="Unassembled WGS sequence"/>
</dbReference>
<dbReference type="EMBL" id="BROD01000001">
    <property type="protein sequence ID" value="GKX66176.1"/>
    <property type="molecule type" value="Genomic_DNA"/>
</dbReference>
<reference evidence="1" key="1">
    <citation type="journal article" date="2025" name="Int. J. Syst. Evol. Microbiol.">
        <title>Inconstantimicrobium mannanitabidum sp. nov., a novel member of the family Clostridiaceae isolated from anoxic soil under the treatment of reductive soil disinfestation.</title>
        <authorList>
            <person name="Ueki A."/>
            <person name="Tonouchi A."/>
            <person name="Honma S."/>
            <person name="Kaku N."/>
            <person name="Ueki K."/>
        </authorList>
    </citation>
    <scope>NUCLEOTIDE SEQUENCE</scope>
    <source>
        <strain evidence="1">TW13</strain>
    </source>
</reference>
<protein>
    <submittedName>
        <fullName evidence="1">Segregation and condensation protein A</fullName>
    </submittedName>
</protein>
<keyword evidence="2" id="KW-1185">Reference proteome</keyword>
<evidence type="ECO:0000313" key="1">
    <source>
        <dbReference type="EMBL" id="GKX66176.1"/>
    </source>
</evidence>
<evidence type="ECO:0000313" key="2">
    <source>
        <dbReference type="Proteomes" id="UP001058074"/>
    </source>
</evidence>